<organism evidence="3 4">
    <name type="scientific">Tanacetum coccineum</name>
    <dbReference type="NCBI Taxonomy" id="301880"/>
    <lineage>
        <taxon>Eukaryota</taxon>
        <taxon>Viridiplantae</taxon>
        <taxon>Streptophyta</taxon>
        <taxon>Embryophyta</taxon>
        <taxon>Tracheophyta</taxon>
        <taxon>Spermatophyta</taxon>
        <taxon>Magnoliopsida</taxon>
        <taxon>eudicotyledons</taxon>
        <taxon>Gunneridae</taxon>
        <taxon>Pentapetalae</taxon>
        <taxon>asterids</taxon>
        <taxon>campanulids</taxon>
        <taxon>Asterales</taxon>
        <taxon>Asteraceae</taxon>
        <taxon>Asteroideae</taxon>
        <taxon>Anthemideae</taxon>
        <taxon>Anthemidinae</taxon>
        <taxon>Tanacetum</taxon>
    </lineage>
</organism>
<feature type="compositionally biased region" description="Acidic residues" evidence="1">
    <location>
        <begin position="182"/>
        <end position="196"/>
    </location>
</feature>
<feature type="domain" description="Tf2-1-like SH3-like" evidence="2">
    <location>
        <begin position="5"/>
        <end position="55"/>
    </location>
</feature>
<dbReference type="EMBL" id="BQNB010016720">
    <property type="protein sequence ID" value="GJT54991.1"/>
    <property type="molecule type" value="Genomic_DNA"/>
</dbReference>
<dbReference type="Proteomes" id="UP001151760">
    <property type="component" value="Unassembled WGS sequence"/>
</dbReference>
<protein>
    <recommendedName>
        <fullName evidence="2">Tf2-1-like SH3-like domain-containing protein</fullName>
    </recommendedName>
</protein>
<feature type="non-terminal residue" evidence="3">
    <location>
        <position position="1"/>
    </location>
</feature>
<dbReference type="PANTHER" id="PTHR46148">
    <property type="entry name" value="CHROMO DOMAIN-CONTAINING PROTEIN"/>
    <property type="match status" value="1"/>
</dbReference>
<evidence type="ECO:0000313" key="3">
    <source>
        <dbReference type="EMBL" id="GJT54991.1"/>
    </source>
</evidence>
<accession>A0ABQ5EVB9</accession>
<evidence type="ECO:0000259" key="2">
    <source>
        <dbReference type="Pfam" id="PF24626"/>
    </source>
</evidence>
<dbReference type="PANTHER" id="PTHR46148:SF59">
    <property type="entry name" value="NUCLEOTIDYLTRANSFERASE, RIBONUCLEASE H"/>
    <property type="match status" value="1"/>
</dbReference>
<name>A0ABQ5EVB9_9ASTR</name>
<gene>
    <name evidence="3" type="ORF">Tco_0990045</name>
</gene>
<feature type="region of interest" description="Disordered" evidence="1">
    <location>
        <begin position="128"/>
        <end position="278"/>
    </location>
</feature>
<reference evidence="3" key="2">
    <citation type="submission" date="2022-01" db="EMBL/GenBank/DDBJ databases">
        <authorList>
            <person name="Yamashiro T."/>
            <person name="Shiraishi A."/>
            <person name="Satake H."/>
            <person name="Nakayama K."/>
        </authorList>
    </citation>
    <scope>NUCLEOTIDE SEQUENCE</scope>
</reference>
<feature type="compositionally biased region" description="Acidic residues" evidence="1">
    <location>
        <begin position="204"/>
        <end position="237"/>
    </location>
</feature>
<evidence type="ECO:0000313" key="4">
    <source>
        <dbReference type="Proteomes" id="UP001151760"/>
    </source>
</evidence>
<sequence>WKGVVRFGKRGKLNPRYVRPFKVLEKVGSVVYKLELPQELSRVHNAFQVSNLKKCYSEEPLVVPLEGLHVDDKLHFVEEPVEIMDREVKWFKQSRILIVKVRWNSRRGPEFTWEREDQFQKKIHLCCLSADGGDDDDEPSDDDDDDDDTDDEDEEPFEDEEDDEEEEHLAPADSSAIPVVDSDPDKDLEEDPEEDHADYPIDRGDDDDEPSNDDHDDTDDEDEEPFEDEGDDKEEEEHLALADSFVIPVVDHVPSARDTKALETDESAPTPRAPQIRIPFAQTRLRRAQKTVSLEPPMSPSMEARIAEYVVAPTPPSPPPSPLSPWLSPLPQIPSPPLHVSSPPLPLPPPTIDSPTYAEAPLGYRAAGIRLRVSSPSTHNPLHPLPPHLPPPVPTSLPLPLSPLPPLLASLSIPLLVDRREDILEAELPPRKRLCPTAPTSRYEVEESSTAAPRPTGGHRADYGFIGTMDAEIRLDGLVEDRQFHYETTRLLDQEAFVSREDWVHSVGLSLAVHYELQAYRTHSQMQDYRIASQESLMMTLIAHVSSLQGQLLVALRQIQALQARDQTHADDPKGDGSSA</sequence>
<dbReference type="InterPro" id="IPR056924">
    <property type="entry name" value="SH3_Tf2-1"/>
</dbReference>
<dbReference type="Pfam" id="PF24626">
    <property type="entry name" value="SH3_Tf2-1"/>
    <property type="match status" value="1"/>
</dbReference>
<evidence type="ECO:0000256" key="1">
    <source>
        <dbReference type="SAM" id="MobiDB-lite"/>
    </source>
</evidence>
<comment type="caution">
    <text evidence="3">The sequence shown here is derived from an EMBL/GenBank/DDBJ whole genome shotgun (WGS) entry which is preliminary data.</text>
</comment>
<reference evidence="3" key="1">
    <citation type="journal article" date="2022" name="Int. J. Mol. Sci.">
        <title>Draft Genome of Tanacetum Coccineum: Genomic Comparison of Closely Related Tanacetum-Family Plants.</title>
        <authorList>
            <person name="Yamashiro T."/>
            <person name="Shiraishi A."/>
            <person name="Nakayama K."/>
            <person name="Satake H."/>
        </authorList>
    </citation>
    <scope>NUCLEOTIDE SEQUENCE</scope>
</reference>
<proteinExistence type="predicted"/>
<feature type="compositionally biased region" description="Basic and acidic residues" evidence="1">
    <location>
        <begin position="254"/>
        <end position="263"/>
    </location>
</feature>
<feature type="compositionally biased region" description="Acidic residues" evidence="1">
    <location>
        <begin position="132"/>
        <end position="167"/>
    </location>
</feature>
<feature type="region of interest" description="Disordered" evidence="1">
    <location>
        <begin position="435"/>
        <end position="461"/>
    </location>
</feature>
<keyword evidence="4" id="KW-1185">Reference proteome</keyword>